<reference evidence="3" key="1">
    <citation type="submission" date="2018-03" db="EMBL/GenBank/DDBJ databases">
        <authorList>
            <person name="Batty M. E."/>
            <person name="Batty M E."/>
        </authorList>
    </citation>
    <scope>NUCLEOTIDE SEQUENCE [LARGE SCALE GENOMIC DNA]</scope>
</reference>
<dbReference type="EMBL" id="LS398548">
    <property type="protein sequence ID" value="SPR14983.1"/>
    <property type="molecule type" value="Genomic_DNA"/>
</dbReference>
<evidence type="ECO:0000313" key="3">
    <source>
        <dbReference type="Proteomes" id="UP000245243"/>
    </source>
</evidence>
<evidence type="ECO:0000256" key="1">
    <source>
        <dbReference type="SAM" id="Coils"/>
    </source>
</evidence>
<gene>
    <name evidence="2" type="primary">traG</name>
    <name evidence="2" type="ORF">KARP_00854</name>
</gene>
<keyword evidence="1" id="KW-0175">Coiled coil</keyword>
<evidence type="ECO:0000313" key="2">
    <source>
        <dbReference type="EMBL" id="SPR14983.1"/>
    </source>
</evidence>
<organism evidence="2 3">
    <name type="scientific">Orientia tsutsugamushi</name>
    <name type="common">Rickettsia tsutsugamushi</name>
    <dbReference type="NCBI Taxonomy" id="784"/>
    <lineage>
        <taxon>Bacteria</taxon>
        <taxon>Pseudomonadati</taxon>
        <taxon>Pseudomonadota</taxon>
        <taxon>Alphaproteobacteria</taxon>
        <taxon>Rickettsiales</taxon>
        <taxon>Rickettsiaceae</taxon>
        <taxon>Rickettsieae</taxon>
        <taxon>Orientia</taxon>
    </lineage>
</organism>
<feature type="coiled-coil region" evidence="1">
    <location>
        <begin position="60"/>
        <end position="97"/>
    </location>
</feature>
<dbReference type="AlphaFoldDB" id="A0A2U3RP15"/>
<protein>
    <submittedName>
        <fullName evidence="2">Conjugal transfer protein TraG</fullName>
    </submittedName>
</protein>
<proteinExistence type="predicted"/>
<dbReference type="RefSeq" id="WP_052691702.1">
    <property type="nucleotide sequence ID" value="NZ_LS398548.1"/>
</dbReference>
<name>A0A2U3RP15_ORITS</name>
<dbReference type="Proteomes" id="UP000245243">
    <property type="component" value="Chromosome I"/>
</dbReference>
<accession>A0A2U3RP15</accession>
<sequence length="125" mass="14502">MDKVEAEKIAFKVAKINNEIPEDLNDHINDGNFSTKRDIQEIFNKKSEELKCQNANYINNKAYNNNIEQIFSDNEKVENLNRISDNIKNETQKIQRKFSDTTNSTFLRAGKQALENFGITKKDKS</sequence>